<gene>
    <name evidence="1" type="ORF">ACI76L_07165</name>
</gene>
<dbReference type="EMBL" id="JBJGWJ010000004">
    <property type="protein sequence ID" value="MFK8293558.1"/>
    <property type="molecule type" value="Genomic_DNA"/>
</dbReference>
<name>A0ABW8QCC4_9FLAO</name>
<organism evidence="1 2">
    <name type="scientific">Capnocytophaga stomatis</name>
    <dbReference type="NCBI Taxonomy" id="1848904"/>
    <lineage>
        <taxon>Bacteria</taxon>
        <taxon>Pseudomonadati</taxon>
        <taxon>Bacteroidota</taxon>
        <taxon>Flavobacteriia</taxon>
        <taxon>Flavobacteriales</taxon>
        <taxon>Flavobacteriaceae</taxon>
        <taxon>Capnocytophaga</taxon>
    </lineage>
</organism>
<dbReference type="RefSeq" id="WP_203967376.1">
    <property type="nucleotide sequence ID" value="NZ_BOPJ01000013.1"/>
</dbReference>
<proteinExistence type="predicted"/>
<protein>
    <submittedName>
        <fullName evidence="1">Uncharacterized protein</fullName>
    </submittedName>
</protein>
<accession>A0ABW8QCC4</accession>
<comment type="caution">
    <text evidence="1">The sequence shown here is derived from an EMBL/GenBank/DDBJ whole genome shotgun (WGS) entry which is preliminary data.</text>
</comment>
<evidence type="ECO:0000313" key="2">
    <source>
        <dbReference type="Proteomes" id="UP001622370"/>
    </source>
</evidence>
<sequence>MIKHQFLKFRNMALLAISLIVVGCNKDIVDTTTPSAEDNQKFPVQNGTELILGEQLENPYALKNMQKAMDTLMQSVHKSVLSGKPYGRKPLEATHYYIVFIPENKEHLGILGDVVASRKFVTRNYPMDYEVKQHGENYVDKYAKSAELPVLYASVPVTETMPAVPYKKLEDLYLTDDKNDPDDLLEFSALYLAKALPIEHSITGKPAESVYNKSLHDHLNDNKQAFFGIFNRSYYPQGTVRVQNSNGNYQPLQNAEVEIYNWFFNAYCYTDYFGYFKCPERFRREMGVYITFRGKNATIRSSWNELIGIRVSDKLGNISGGENKKTFDVQYSDTHIWQKAITHNAINEFNKSIKRYGIKQRINGLNVWVLGGSGRGAAPMLNKYFYGTTHSSLLEGWVRWLSPITIPITNILGLAHRHLFPDVILNFTNVKNQELNEKLIYHELAHVIHAQQAGIGFWSKFVGVTVNNIVKTDFRDPYRDGIQPNVEAGQLIALCEGWANFLEHRIMTDDYAYDYDDLVEEFEDYETGSRYSLETFRMHTVPTSVKNTREEGWFLHGLMWDISDFPEDTPTLFNGITEEPIITSNMRNDQVRIGIDELFEALGNRESVHDLKSKLRQLHPAQSDRIERLFNAYGY</sequence>
<dbReference type="PROSITE" id="PS51257">
    <property type="entry name" value="PROKAR_LIPOPROTEIN"/>
    <property type="match status" value="1"/>
</dbReference>
<reference evidence="1 2" key="1">
    <citation type="journal article" date="2016" name="Sci. Rep.">
        <title>Whole genome sequencing identifies a novel species of the genus Capnocytophaga isolated from dog and cat bite wounds in humans.</title>
        <authorList>
            <person name="Zangenah S."/>
            <person name="Abbasi N."/>
            <person name="Andersson A.F."/>
            <person name="Bergman P."/>
        </authorList>
    </citation>
    <scope>NUCLEOTIDE SEQUENCE [LARGE SCALE GENOMIC DNA]</scope>
    <source>
        <strain evidence="1 2">W5</strain>
    </source>
</reference>
<evidence type="ECO:0000313" key="1">
    <source>
        <dbReference type="EMBL" id="MFK8293558.1"/>
    </source>
</evidence>
<keyword evidence="2" id="KW-1185">Reference proteome</keyword>
<dbReference type="Proteomes" id="UP001622370">
    <property type="component" value="Unassembled WGS sequence"/>
</dbReference>